<dbReference type="EMBL" id="JAVREX010000010">
    <property type="protein sequence ID" value="MDT0430358.1"/>
    <property type="molecule type" value="Genomic_DNA"/>
</dbReference>
<dbReference type="InterPro" id="IPR016032">
    <property type="entry name" value="Sig_transdc_resp-reg_C-effctor"/>
</dbReference>
<organism evidence="4 5">
    <name type="scientific">Streptomyces salyersiae</name>
    <dbReference type="NCBI Taxonomy" id="3075530"/>
    <lineage>
        <taxon>Bacteria</taxon>
        <taxon>Bacillati</taxon>
        <taxon>Actinomycetota</taxon>
        <taxon>Actinomycetes</taxon>
        <taxon>Kitasatosporales</taxon>
        <taxon>Streptomycetaceae</taxon>
        <taxon>Streptomyces</taxon>
    </lineage>
</organism>
<dbReference type="InterPro" id="IPR036388">
    <property type="entry name" value="WH-like_DNA-bd_sf"/>
</dbReference>
<keyword evidence="2 4" id="KW-0238">DNA-binding</keyword>
<evidence type="ECO:0000256" key="3">
    <source>
        <dbReference type="ARBA" id="ARBA00023163"/>
    </source>
</evidence>
<keyword evidence="1" id="KW-0805">Transcription regulation</keyword>
<accession>A0ABU2RND2</accession>
<gene>
    <name evidence="4" type="ORF">RM649_22255</name>
</gene>
<dbReference type="RefSeq" id="WP_311659042.1">
    <property type="nucleotide sequence ID" value="NZ_JAVREX010000010.1"/>
</dbReference>
<dbReference type="InterPro" id="IPR039420">
    <property type="entry name" value="WalR-like"/>
</dbReference>
<keyword evidence="5" id="KW-1185">Reference proteome</keyword>
<evidence type="ECO:0000313" key="5">
    <source>
        <dbReference type="Proteomes" id="UP001183777"/>
    </source>
</evidence>
<evidence type="ECO:0000256" key="1">
    <source>
        <dbReference type="ARBA" id="ARBA00023015"/>
    </source>
</evidence>
<protein>
    <submittedName>
        <fullName evidence="4">DNA-binding protein</fullName>
    </submittedName>
</protein>
<sequence length="163" mass="17543">MTPSTTTSAPITPLKPTHQRVAQHLVDGLTTQDITTRTGLSPHTVRQYLRDIRVSVHCPPRCKPHVLVHRLLATEQVAPPTTDRATPELNAEKRLLLKAVAELSFPRDIALAAKIAPADLRSALDGLLDETGAADVTQLVVLAHAWHLLGTKPTGTVESGAVQ</sequence>
<dbReference type="Gene3D" id="1.10.10.10">
    <property type="entry name" value="Winged helix-like DNA-binding domain superfamily/Winged helix DNA-binding domain"/>
    <property type="match status" value="1"/>
</dbReference>
<keyword evidence="3" id="KW-0804">Transcription</keyword>
<proteinExistence type="predicted"/>
<dbReference type="PANTHER" id="PTHR43214:SF24">
    <property type="entry name" value="TRANSCRIPTIONAL REGULATORY PROTEIN NARL-RELATED"/>
    <property type="match status" value="1"/>
</dbReference>
<name>A0ABU2RND2_9ACTN</name>
<reference evidence="5" key="1">
    <citation type="submission" date="2023-07" db="EMBL/GenBank/DDBJ databases">
        <title>30 novel species of actinomycetes from the DSMZ collection.</title>
        <authorList>
            <person name="Nouioui I."/>
        </authorList>
    </citation>
    <scope>NUCLEOTIDE SEQUENCE [LARGE SCALE GENOMIC DNA]</scope>
    <source>
        <strain evidence="5">DSM 41770</strain>
    </source>
</reference>
<dbReference type="PANTHER" id="PTHR43214">
    <property type="entry name" value="TWO-COMPONENT RESPONSE REGULATOR"/>
    <property type="match status" value="1"/>
</dbReference>
<dbReference type="GO" id="GO:0003677">
    <property type="term" value="F:DNA binding"/>
    <property type="evidence" value="ECO:0007669"/>
    <property type="project" value="UniProtKB-KW"/>
</dbReference>
<dbReference type="Proteomes" id="UP001183777">
    <property type="component" value="Unassembled WGS sequence"/>
</dbReference>
<evidence type="ECO:0000313" key="4">
    <source>
        <dbReference type="EMBL" id="MDT0430358.1"/>
    </source>
</evidence>
<evidence type="ECO:0000256" key="2">
    <source>
        <dbReference type="ARBA" id="ARBA00023125"/>
    </source>
</evidence>
<comment type="caution">
    <text evidence="4">The sequence shown here is derived from an EMBL/GenBank/DDBJ whole genome shotgun (WGS) entry which is preliminary data.</text>
</comment>
<dbReference type="SUPFAM" id="SSF46894">
    <property type="entry name" value="C-terminal effector domain of the bipartite response regulators"/>
    <property type="match status" value="1"/>
</dbReference>